<feature type="compositionally biased region" description="Polar residues" evidence="1">
    <location>
        <begin position="399"/>
        <end position="411"/>
    </location>
</feature>
<evidence type="ECO:0000256" key="1">
    <source>
        <dbReference type="SAM" id="MobiDB-lite"/>
    </source>
</evidence>
<feature type="region of interest" description="Disordered" evidence="1">
    <location>
        <begin position="47"/>
        <end position="68"/>
    </location>
</feature>
<dbReference type="EMBL" id="JARJCN010000062">
    <property type="protein sequence ID" value="KAJ7079057.1"/>
    <property type="molecule type" value="Genomic_DNA"/>
</dbReference>
<comment type="caution">
    <text evidence="2">The sequence shown here is derived from an EMBL/GenBank/DDBJ whole genome shotgun (WGS) entry which is preliminary data.</text>
</comment>
<feature type="compositionally biased region" description="Low complexity" evidence="1">
    <location>
        <begin position="58"/>
        <end position="68"/>
    </location>
</feature>
<reference evidence="2" key="1">
    <citation type="submission" date="2023-03" db="EMBL/GenBank/DDBJ databases">
        <title>Massive genome expansion in bonnet fungi (Mycena s.s.) driven by repeated elements and novel gene families across ecological guilds.</title>
        <authorList>
            <consortium name="Lawrence Berkeley National Laboratory"/>
            <person name="Harder C.B."/>
            <person name="Miyauchi S."/>
            <person name="Viragh M."/>
            <person name="Kuo A."/>
            <person name="Thoen E."/>
            <person name="Andreopoulos B."/>
            <person name="Lu D."/>
            <person name="Skrede I."/>
            <person name="Drula E."/>
            <person name="Henrissat B."/>
            <person name="Morin E."/>
            <person name="Kohler A."/>
            <person name="Barry K."/>
            <person name="LaButti K."/>
            <person name="Morin E."/>
            <person name="Salamov A."/>
            <person name="Lipzen A."/>
            <person name="Mereny Z."/>
            <person name="Hegedus B."/>
            <person name="Baldrian P."/>
            <person name="Stursova M."/>
            <person name="Weitz H."/>
            <person name="Taylor A."/>
            <person name="Grigoriev I.V."/>
            <person name="Nagy L.G."/>
            <person name="Martin F."/>
            <person name="Kauserud H."/>
        </authorList>
    </citation>
    <scope>NUCLEOTIDE SEQUENCE</scope>
    <source>
        <strain evidence="2">CBHHK173m</strain>
    </source>
</reference>
<organism evidence="2 3">
    <name type="scientific">Mycena belliarum</name>
    <dbReference type="NCBI Taxonomy" id="1033014"/>
    <lineage>
        <taxon>Eukaryota</taxon>
        <taxon>Fungi</taxon>
        <taxon>Dikarya</taxon>
        <taxon>Basidiomycota</taxon>
        <taxon>Agaricomycotina</taxon>
        <taxon>Agaricomycetes</taxon>
        <taxon>Agaricomycetidae</taxon>
        <taxon>Agaricales</taxon>
        <taxon>Marasmiineae</taxon>
        <taxon>Mycenaceae</taxon>
        <taxon>Mycena</taxon>
    </lineage>
</organism>
<name>A0AAD6XL90_9AGAR</name>
<feature type="compositionally biased region" description="Basic and acidic residues" evidence="1">
    <location>
        <begin position="361"/>
        <end position="374"/>
    </location>
</feature>
<feature type="region of interest" description="Disordered" evidence="1">
    <location>
        <begin position="357"/>
        <end position="429"/>
    </location>
</feature>
<protein>
    <submittedName>
        <fullName evidence="2">Uncharacterized protein</fullName>
    </submittedName>
</protein>
<gene>
    <name evidence="2" type="ORF">B0H15DRAFT_858955</name>
</gene>
<accession>A0AAD6XL90</accession>
<evidence type="ECO:0000313" key="2">
    <source>
        <dbReference type="EMBL" id="KAJ7079057.1"/>
    </source>
</evidence>
<proteinExistence type="predicted"/>
<evidence type="ECO:0000313" key="3">
    <source>
        <dbReference type="Proteomes" id="UP001222325"/>
    </source>
</evidence>
<keyword evidence="3" id="KW-1185">Reference proteome</keyword>
<feature type="region of interest" description="Disordered" evidence="1">
    <location>
        <begin position="270"/>
        <end position="306"/>
    </location>
</feature>
<dbReference type="Proteomes" id="UP001222325">
    <property type="component" value="Unassembled WGS sequence"/>
</dbReference>
<dbReference type="AlphaFoldDB" id="A0AAD6XL90"/>
<sequence>MLSSMLLPSSPTSLESLLLGSPKSPQFSLARRLPSYPISPHLSLPPYTSSMHRESDIGLQSPGSLSPLSNTRVTYSDLLAWASQHHECPPTPLLGPCPMLPSTSGQSSIEPGVTSTLRRRKFAARDSFRGRCASTSQGSFSSSSPDSLEGIDICPIDPFAGNYLGLGLTLPLTLADVPRSTDEFTIIPITQVAPGSFSYSRPSPTHLLSPAHHLSFLGALDSDSDWSPSSSSIPERQPRFNVINPTIYSAIYPAVSDSALVHRADAPNTYEGLGHGRPSHMHDTRPRLSSIPEEIRPSPPPTKLAQHVGLGLGLPSVLHDAMQPQVSPEPSSPPAPVAPLSVKARLQSTVHELFTTRKFSKRELHPIPEARSREGSAQGRDATSPSTPPDIAAEDTTNRKSPTVHASQPAEQQERKPSGSGSERARASPAMLLAAESILAEDRKLRKKEGLPDAEGPTMRLVQDLGVRRKSAKQAEKSRFKFLF</sequence>